<dbReference type="InterPro" id="IPR016181">
    <property type="entry name" value="Acyl_CoA_acyltransferase"/>
</dbReference>
<proteinExistence type="predicted"/>
<dbReference type="OrthoDB" id="2821191at2759"/>
<dbReference type="Proteomes" id="UP000039046">
    <property type="component" value="Unassembled WGS sequence"/>
</dbReference>
<dbReference type="CDD" id="cd04301">
    <property type="entry name" value="NAT_SF"/>
    <property type="match status" value="1"/>
</dbReference>
<name>A0A0A1T852_9HYPO</name>
<gene>
    <name evidence="1" type="ORF">VHEMI02420</name>
</gene>
<dbReference type="SUPFAM" id="SSF55729">
    <property type="entry name" value="Acyl-CoA N-acyltransferases (Nat)"/>
    <property type="match status" value="1"/>
</dbReference>
<organism evidence="1 2">
    <name type="scientific">[Torrubiella] hemipterigena</name>
    <dbReference type="NCBI Taxonomy" id="1531966"/>
    <lineage>
        <taxon>Eukaryota</taxon>
        <taxon>Fungi</taxon>
        <taxon>Dikarya</taxon>
        <taxon>Ascomycota</taxon>
        <taxon>Pezizomycotina</taxon>
        <taxon>Sordariomycetes</taxon>
        <taxon>Hypocreomycetidae</taxon>
        <taxon>Hypocreales</taxon>
        <taxon>Clavicipitaceae</taxon>
        <taxon>Clavicipitaceae incertae sedis</taxon>
        <taxon>'Torrubiella' clade</taxon>
    </lineage>
</organism>
<evidence type="ECO:0000313" key="2">
    <source>
        <dbReference type="Proteomes" id="UP000039046"/>
    </source>
</evidence>
<evidence type="ECO:0008006" key="3">
    <source>
        <dbReference type="Google" id="ProtNLM"/>
    </source>
</evidence>
<protein>
    <recommendedName>
        <fullName evidence="3">N-acetyltransferase domain-containing protein</fullName>
    </recommendedName>
</protein>
<accession>A0A0A1T852</accession>
<evidence type="ECO:0000313" key="1">
    <source>
        <dbReference type="EMBL" id="CEJ82350.1"/>
    </source>
</evidence>
<reference evidence="1 2" key="1">
    <citation type="journal article" date="2015" name="Genome Announc.">
        <title>Draft Genome Sequence and Gene Annotation of the Entomopathogenic Fungus Verticillium hemipterigenum.</title>
        <authorList>
            <person name="Horn F."/>
            <person name="Habel A."/>
            <person name="Scharf D.H."/>
            <person name="Dworschak J."/>
            <person name="Brakhage A.A."/>
            <person name="Guthke R."/>
            <person name="Hertweck C."/>
            <person name="Linde J."/>
        </authorList>
    </citation>
    <scope>NUCLEOTIDE SEQUENCE [LARGE SCALE GENOMIC DNA]</scope>
</reference>
<dbReference type="AlphaFoldDB" id="A0A0A1T852"/>
<dbReference type="Gene3D" id="3.40.630.30">
    <property type="match status" value="1"/>
</dbReference>
<keyword evidence="2" id="KW-1185">Reference proteome</keyword>
<dbReference type="HOGENOM" id="CLU_013985_13_1_1"/>
<sequence length="193" mass="20900">MDSSSFVLRPGGTDVGDAAALMGALDAAIDHLKATGNVDQWGPTRFSDRNGYLEAVEESLLEREKYRTTGKGQAKRAVMAEIACTESNGDNVSFRRDAQGRCWLQVASLEIWENTIGENLTKVDGLRQYIDEAKAQPGGFLFVNSLLADHRAGDRAKGAGKALMEYAEEHAIKQGMSAVYLDCWIGGTAGLVR</sequence>
<dbReference type="EMBL" id="CDHN01000001">
    <property type="protein sequence ID" value="CEJ82350.1"/>
    <property type="molecule type" value="Genomic_DNA"/>
</dbReference>